<dbReference type="Pfam" id="PF00378">
    <property type="entry name" value="ECH_1"/>
    <property type="match status" value="1"/>
</dbReference>
<dbReference type="Proteomes" id="UP000001868">
    <property type="component" value="Plasmid pHLK1"/>
</dbReference>
<accession>B4RIT0</accession>
<dbReference type="RefSeq" id="WP_012520551.1">
    <property type="nucleotide sequence ID" value="NC_011143.1"/>
</dbReference>
<dbReference type="SUPFAM" id="SSF52096">
    <property type="entry name" value="ClpP/crotonase"/>
    <property type="match status" value="1"/>
</dbReference>
<dbReference type="InterPro" id="IPR029045">
    <property type="entry name" value="ClpP/crotonase-like_dom_sf"/>
</dbReference>
<dbReference type="InterPro" id="IPR001753">
    <property type="entry name" value="Enoyl-CoA_hydra/iso"/>
</dbReference>
<dbReference type="eggNOG" id="COG1024">
    <property type="taxonomic scope" value="Bacteria"/>
</dbReference>
<name>B4RIT0_PHEZH</name>
<dbReference type="Gene3D" id="3.90.226.10">
    <property type="entry name" value="2-enoyl-CoA Hydratase, Chain A, domain 1"/>
    <property type="match status" value="1"/>
</dbReference>
<protein>
    <submittedName>
        <fullName evidence="1">Enoyl-CoA hydratase/carnithine racemase</fullName>
    </submittedName>
</protein>
<sequence>MTDYAEILYEVEGAVATITLNRPEALNALTSLTQAEVRHALAASERDAAVIGTVLTGAGRGFCSGVDMNALGKMSEAGRLLSDRYEHLQAEAGNPDADPNYQGSPTYFLGLRKPLVAAVNGVCAGLGFSYATFCDMRFMDREARIVSSFAPRGLVAEHGTSWMLPRLVGPSNALDILWSSRRIEAEEAHRMGWANRLCEPGQAAQTAQAYLRSLAGTSAPYSLMMMKKQVWRHLSRELGDAMGETSRWIEESLARADFKEGVASFVERRPPRFAKLQVE</sequence>
<dbReference type="PANTHER" id="PTHR43459">
    <property type="entry name" value="ENOYL-COA HYDRATASE"/>
    <property type="match status" value="1"/>
</dbReference>
<dbReference type="EMBL" id="CP000748">
    <property type="protein sequence ID" value="ACG80255.1"/>
    <property type="molecule type" value="Genomic_DNA"/>
</dbReference>
<proteinExistence type="predicted"/>
<keyword evidence="1" id="KW-0614">Plasmid</keyword>
<geneLocation type="plasmid" evidence="2">
    <name>pHLK1</name>
</geneLocation>
<dbReference type="HOGENOM" id="CLU_009834_7_2_5"/>
<gene>
    <name evidence="1" type="ordered locus">PHZ_p0313</name>
</gene>
<evidence type="ECO:0000313" key="1">
    <source>
        <dbReference type="EMBL" id="ACG80255.1"/>
    </source>
</evidence>
<dbReference type="OrthoDB" id="9777711at2"/>
<reference evidence="1 2" key="1">
    <citation type="journal article" date="2008" name="BMC Genomics">
        <title>Complete genome of Phenylobacterium zucineum - a novel facultative intracellular bacterium isolated from human erythroleukemia cell line K562.</title>
        <authorList>
            <person name="Luo Y."/>
            <person name="Xu X."/>
            <person name="Ding Z."/>
            <person name="Liu Z."/>
            <person name="Zhang B."/>
            <person name="Yan Z."/>
            <person name="Sun J."/>
            <person name="Hu S."/>
            <person name="Hu X."/>
        </authorList>
    </citation>
    <scope>NUCLEOTIDE SEQUENCE [LARGE SCALE GENOMIC DNA]</scope>
    <source>
        <strain evidence="2">HLK1</strain>
        <plasmid evidence="2">HLK1</plasmid>
        <plasmid evidence="2">Plasmid pHLK1</plasmid>
    </source>
</reference>
<dbReference type="AlphaFoldDB" id="B4RIT0"/>
<dbReference type="GO" id="GO:0003824">
    <property type="term" value="F:catalytic activity"/>
    <property type="evidence" value="ECO:0007669"/>
    <property type="project" value="UniProtKB-ARBA"/>
</dbReference>
<organism evidence="1 2">
    <name type="scientific">Phenylobacterium zucineum (strain HLK1)</name>
    <dbReference type="NCBI Taxonomy" id="450851"/>
    <lineage>
        <taxon>Bacteria</taxon>
        <taxon>Pseudomonadati</taxon>
        <taxon>Pseudomonadota</taxon>
        <taxon>Alphaproteobacteria</taxon>
        <taxon>Caulobacterales</taxon>
        <taxon>Caulobacteraceae</taxon>
        <taxon>Phenylobacterium</taxon>
    </lineage>
</organism>
<dbReference type="CDD" id="cd06558">
    <property type="entry name" value="crotonase-like"/>
    <property type="match status" value="1"/>
</dbReference>
<evidence type="ECO:0000313" key="2">
    <source>
        <dbReference type="Proteomes" id="UP000001868"/>
    </source>
</evidence>
<dbReference type="PANTHER" id="PTHR43459:SF1">
    <property type="entry name" value="EG:BACN32G11.4 PROTEIN"/>
    <property type="match status" value="1"/>
</dbReference>
<dbReference type="KEGG" id="pzu:PHZ_p0313"/>
<keyword evidence="2" id="KW-1185">Reference proteome</keyword>